<dbReference type="GO" id="GO:0042910">
    <property type="term" value="F:xenobiotic transmembrane transporter activity"/>
    <property type="evidence" value="ECO:0007669"/>
    <property type="project" value="InterPro"/>
</dbReference>
<dbReference type="GO" id="GO:0015297">
    <property type="term" value="F:antiporter activity"/>
    <property type="evidence" value="ECO:0007669"/>
    <property type="project" value="UniProtKB-KW"/>
</dbReference>
<keyword evidence="8 13" id="KW-0812">Transmembrane</keyword>
<sequence length="455" mass="48262">MTIQTANVQPDASLKRRIIDLALPATIENILETAVGFIDALMVSKIGLLAVAGIGLANTILNVYIAIFIAVGIGTSSLISRHIGAKDYDKAKKVVSQSLLLAIFSGIALGLISLVFGSNLLNLVGATKQTLTYASQFFSIVGGGAIAIAAMTLLGSVLRATGDTKTPMKIGLVTNLLNVVLDFILIFGLGPIPALGVIGTAIGTLIARTVGTILLFKQVQASPVAISVSSIFAKQNYNELLKLSIPAALERLVMRLGQVFYFGLIVAIGAKTFSAHSIAGSIESFVYMPAYGLATAAAVLSGNSIGRHDTQAARRVTMLCIRYGVMILSLFGVLLFFGTPFIATWFTRDADAIKQIVIALRIDAFNQPALAASLILVGALQGIGDTKTPLYSTAFGMWVTRILGVILLAQILKLGIAGVWLAIGLDLYVRAIFLYINFNRKIHRLSAKTHNQNQS</sequence>
<evidence type="ECO:0000256" key="7">
    <source>
        <dbReference type="ARBA" id="ARBA00022475"/>
    </source>
</evidence>
<evidence type="ECO:0000256" key="4">
    <source>
        <dbReference type="ARBA" id="ARBA00020268"/>
    </source>
</evidence>
<accession>A0A6L7AA88</accession>
<dbReference type="PANTHER" id="PTHR43298:SF2">
    <property type="entry name" value="FMN_FAD EXPORTER YEEO-RELATED"/>
    <property type="match status" value="1"/>
</dbReference>
<comment type="subcellular location">
    <subcellularLocation>
        <location evidence="2">Cell membrane</location>
        <topology evidence="2">Multi-pass membrane protein</topology>
    </subcellularLocation>
</comment>
<feature type="transmembrane region" description="Helical" evidence="13">
    <location>
        <begin position="418"/>
        <end position="438"/>
    </location>
</feature>
<keyword evidence="9 13" id="KW-1133">Transmembrane helix</keyword>
<keyword evidence="10" id="KW-0406">Ion transport</keyword>
<feature type="transmembrane region" description="Helical" evidence="13">
    <location>
        <begin position="195"/>
        <end position="216"/>
    </location>
</feature>
<dbReference type="PANTHER" id="PTHR43298">
    <property type="entry name" value="MULTIDRUG RESISTANCE PROTEIN NORM-RELATED"/>
    <property type="match status" value="1"/>
</dbReference>
<keyword evidence="6" id="KW-0050">Antiport</keyword>
<protein>
    <recommendedName>
        <fullName evidence="4">Probable multidrug resistance protein NorM</fullName>
    </recommendedName>
    <alternativeName>
        <fullName evidence="12">Multidrug-efflux transporter</fullName>
    </alternativeName>
</protein>
<evidence type="ECO:0000256" key="11">
    <source>
        <dbReference type="ARBA" id="ARBA00023136"/>
    </source>
</evidence>
<evidence type="ECO:0000256" key="13">
    <source>
        <dbReference type="SAM" id="Phobius"/>
    </source>
</evidence>
<feature type="transmembrane region" description="Helical" evidence="13">
    <location>
        <begin position="170"/>
        <end position="189"/>
    </location>
</feature>
<evidence type="ECO:0000256" key="3">
    <source>
        <dbReference type="ARBA" id="ARBA00010199"/>
    </source>
</evidence>
<feature type="transmembrane region" description="Helical" evidence="13">
    <location>
        <begin position="137"/>
        <end position="158"/>
    </location>
</feature>
<keyword evidence="7" id="KW-1003">Cell membrane</keyword>
<dbReference type="PIRSF" id="PIRSF006603">
    <property type="entry name" value="DinF"/>
    <property type="match status" value="1"/>
</dbReference>
<comment type="function">
    <text evidence="1">Multidrug efflux pump.</text>
</comment>
<dbReference type="Pfam" id="PF01554">
    <property type="entry name" value="MatE"/>
    <property type="match status" value="2"/>
</dbReference>
<evidence type="ECO:0000256" key="2">
    <source>
        <dbReference type="ARBA" id="ARBA00004651"/>
    </source>
</evidence>
<dbReference type="RefSeq" id="WP_252968167.1">
    <property type="nucleotide sequence ID" value="NZ_QVOU01000001.1"/>
</dbReference>
<feature type="transmembrane region" description="Helical" evidence="13">
    <location>
        <begin position="390"/>
        <end position="412"/>
    </location>
</feature>
<dbReference type="InterPro" id="IPR050222">
    <property type="entry name" value="MATE_MdtK"/>
</dbReference>
<gene>
    <name evidence="14" type="ORF">GQS40_05525</name>
</gene>
<keyword evidence="11 13" id="KW-0472">Membrane</keyword>
<evidence type="ECO:0000313" key="14">
    <source>
        <dbReference type="EMBL" id="MWN21134.1"/>
    </source>
</evidence>
<feature type="transmembrane region" description="Helical" evidence="13">
    <location>
        <begin position="46"/>
        <end position="73"/>
    </location>
</feature>
<name>A0A6L7AA88_LEULA</name>
<dbReference type="GO" id="GO:0005886">
    <property type="term" value="C:plasma membrane"/>
    <property type="evidence" value="ECO:0007669"/>
    <property type="project" value="UniProtKB-SubCell"/>
</dbReference>
<feature type="transmembrane region" description="Helical" evidence="13">
    <location>
        <begin position="259"/>
        <end position="279"/>
    </location>
</feature>
<dbReference type="InterPro" id="IPR048279">
    <property type="entry name" value="MdtK-like"/>
</dbReference>
<evidence type="ECO:0000313" key="15">
    <source>
        <dbReference type="Proteomes" id="UP000478636"/>
    </source>
</evidence>
<feature type="transmembrane region" description="Helical" evidence="13">
    <location>
        <begin position="285"/>
        <end position="302"/>
    </location>
</feature>
<dbReference type="NCBIfam" id="TIGR00797">
    <property type="entry name" value="matE"/>
    <property type="match status" value="1"/>
</dbReference>
<dbReference type="EMBL" id="WSZI01000013">
    <property type="protein sequence ID" value="MWN21134.1"/>
    <property type="molecule type" value="Genomic_DNA"/>
</dbReference>
<dbReference type="CDD" id="cd13137">
    <property type="entry name" value="MATE_NorM_like"/>
    <property type="match status" value="1"/>
</dbReference>
<comment type="similarity">
    <text evidence="3">Belongs to the multi antimicrobial extrusion (MATE) (TC 2.A.66.1) family.</text>
</comment>
<evidence type="ECO:0000256" key="10">
    <source>
        <dbReference type="ARBA" id="ARBA00023065"/>
    </source>
</evidence>
<dbReference type="AlphaFoldDB" id="A0A6L7AA88"/>
<dbReference type="Proteomes" id="UP000478636">
    <property type="component" value="Unassembled WGS sequence"/>
</dbReference>
<feature type="transmembrane region" description="Helical" evidence="13">
    <location>
        <begin position="365"/>
        <end position="383"/>
    </location>
</feature>
<evidence type="ECO:0000256" key="9">
    <source>
        <dbReference type="ARBA" id="ARBA00022989"/>
    </source>
</evidence>
<comment type="caution">
    <text evidence="14">The sequence shown here is derived from an EMBL/GenBank/DDBJ whole genome shotgun (WGS) entry which is preliminary data.</text>
</comment>
<evidence type="ECO:0000256" key="12">
    <source>
        <dbReference type="ARBA" id="ARBA00031636"/>
    </source>
</evidence>
<feature type="transmembrane region" description="Helical" evidence="13">
    <location>
        <begin position="323"/>
        <end position="345"/>
    </location>
</feature>
<evidence type="ECO:0000256" key="6">
    <source>
        <dbReference type="ARBA" id="ARBA00022449"/>
    </source>
</evidence>
<dbReference type="GO" id="GO:0006811">
    <property type="term" value="P:monoatomic ion transport"/>
    <property type="evidence" value="ECO:0007669"/>
    <property type="project" value="UniProtKB-KW"/>
</dbReference>
<evidence type="ECO:0000256" key="1">
    <source>
        <dbReference type="ARBA" id="ARBA00003408"/>
    </source>
</evidence>
<feature type="transmembrane region" description="Helical" evidence="13">
    <location>
        <begin position="94"/>
        <end position="117"/>
    </location>
</feature>
<proteinExistence type="inferred from homology"/>
<reference evidence="14 15" key="1">
    <citation type="submission" date="2019-12" db="EMBL/GenBank/DDBJ databases">
        <title>Complete genome sequence of Leuconostoc lactis strain AVN1 provides insights into metabolic potential.</title>
        <authorList>
            <person name="Besrour N."/>
            <person name="Najjari A."/>
            <person name="Fhoula I."/>
            <person name="Jaballah S."/>
            <person name="Klibi N."/>
            <person name="Ouzari H.I."/>
        </authorList>
    </citation>
    <scope>NUCLEOTIDE SEQUENCE [LARGE SCALE GENOMIC DNA]</scope>
    <source>
        <strain evidence="14 15">AVN1</strain>
    </source>
</reference>
<evidence type="ECO:0000256" key="5">
    <source>
        <dbReference type="ARBA" id="ARBA00022448"/>
    </source>
</evidence>
<keyword evidence="5" id="KW-0813">Transport</keyword>
<evidence type="ECO:0000256" key="8">
    <source>
        <dbReference type="ARBA" id="ARBA00022692"/>
    </source>
</evidence>
<dbReference type="InterPro" id="IPR002528">
    <property type="entry name" value="MATE_fam"/>
</dbReference>
<organism evidence="14 15">
    <name type="scientific">Leuconostoc lactis</name>
    <dbReference type="NCBI Taxonomy" id="1246"/>
    <lineage>
        <taxon>Bacteria</taxon>
        <taxon>Bacillati</taxon>
        <taxon>Bacillota</taxon>
        <taxon>Bacilli</taxon>
        <taxon>Lactobacillales</taxon>
        <taxon>Lactobacillaceae</taxon>
        <taxon>Leuconostoc</taxon>
    </lineage>
</organism>